<dbReference type="InterPro" id="IPR023299">
    <property type="entry name" value="ATPase_P-typ_cyto_dom_N"/>
</dbReference>
<dbReference type="SFLD" id="SFLDS00003">
    <property type="entry name" value="Haloacid_Dehalogenase"/>
    <property type="match status" value="1"/>
</dbReference>
<dbReference type="InterPro" id="IPR023298">
    <property type="entry name" value="ATPase_P-typ_TM_dom_sf"/>
</dbReference>
<dbReference type="PROSITE" id="PS00154">
    <property type="entry name" value="ATPASE_E1_E2"/>
    <property type="match status" value="1"/>
</dbReference>
<feature type="region of interest" description="Disordered" evidence="8">
    <location>
        <begin position="108"/>
        <end position="150"/>
    </location>
</feature>
<sequence>MPAAFVGANAIGVAYDNDLTGAPKGAANDDRCHTSVNVNDGFVPQNNGTGQDAPEAVKAMPSKSLSFNDADVEYRRKGPLGEVNQVRMTSDGVYRVKFAENRVRIVPGEEGGDSEVPRDTSCSDDDFRVSSTGSVRSKRSSAGLNRETLSDRSSVSSSVLNHVDTSAPIGTENLLLRGARLKNTEFVFGCAVYTGQETKLALNSRLTSNKFSTVEKSINGFLLFFMGLLLVEVALCLGLKYYTELQRVFITAEYLGPVPVINFRNVLQDLLSFFILFNYIIPISLYVTIEMQKFLGTLFFEWDEGLFCQETGQAAICNTSDLNEELGQVEYLFTDKTGTLTENNMCFRRCSVSGVPYLESEGRLFKLPSSGEDVRGTLVDTINEEMERFLLGLALCHTVQLSNASKRLTMNNNLTEGDLLSMHLDYQASSPDEKALVEAAARCGVVFVGEKGDTMFVLVKGQLQHFTRLECLEFTSGGYMEETSSVVSWSVDRLPHSGTKQGSSLTLTDYTMALSYKLHHSGNKQGSSLTLTDYTMALSYKLHHSETKQGSSLTLIDYTMALYYKLLHSGTKQGSSLTLTDYTMALYHKLLHSGTKQDRKRMSLVVRDGDGDIWLYCKGAESSVIPLTEKGPTEKTLAHLGEFALRGLRTMVVGYRKLSISQYSSFSRQVGQARQTMSSHRESIIAASYSKMEAGLTLLGATGVEDKLQEGVQETLESLRAAGLKVWILTGDKVETAVNISFSCGHFKPGTVQLFLTEHHKERSCVQMLQAYRSQFIFFFIIDINEKHPSSPLSLARTSLAHCKRAVSLSFPRVTDQFPATSLGTALAAGISNSSLRRTIARKNEKGRGGIVTSPARVEADSLEQYGLVVDGQSLKFALKNQEMFRKVCMACTAVICCRMSPLQKSQVVQLVKQSPNKPITAAIGDGANDVAMIQEAHVGLGIMGKEGRQAVRCSDFAFGQFRFVRRVLLVHGHWYYLRISTLVLYFFYKNIVFITPQLFFNFISAFSTQAIYDTAYLSMYNVLFTSLPILIYGLFEQNYSDVKLLECPHLYKEIANNVLMSWCSFLKWIAFGEFRRFMFSNSTAIVLLI</sequence>
<evidence type="ECO:0000256" key="2">
    <source>
        <dbReference type="ARBA" id="ARBA00022692"/>
    </source>
</evidence>
<evidence type="ECO:0000256" key="4">
    <source>
        <dbReference type="ARBA" id="ARBA00022842"/>
    </source>
</evidence>
<keyword evidence="4" id="KW-0460">Magnesium</keyword>
<reference evidence="11" key="1">
    <citation type="submission" date="2020-11" db="EMBL/GenBank/DDBJ databases">
        <authorList>
            <person name="Tran Van P."/>
        </authorList>
    </citation>
    <scope>NUCLEOTIDE SEQUENCE</scope>
</reference>
<protein>
    <recommendedName>
        <fullName evidence="10">P-type ATPase C-terminal domain-containing protein</fullName>
    </recommendedName>
</protein>
<dbReference type="GO" id="GO:0005783">
    <property type="term" value="C:endoplasmic reticulum"/>
    <property type="evidence" value="ECO:0007669"/>
    <property type="project" value="TreeGrafter"/>
</dbReference>
<keyword evidence="5" id="KW-1278">Translocase</keyword>
<dbReference type="InterPro" id="IPR036412">
    <property type="entry name" value="HAD-like_sf"/>
</dbReference>
<dbReference type="NCBIfam" id="TIGR01494">
    <property type="entry name" value="ATPase_P-type"/>
    <property type="match status" value="1"/>
</dbReference>
<dbReference type="PANTHER" id="PTHR24092">
    <property type="entry name" value="PROBABLE PHOSPHOLIPID-TRANSPORTING ATPASE"/>
    <property type="match status" value="1"/>
</dbReference>
<dbReference type="SFLD" id="SFLDG00002">
    <property type="entry name" value="C1.7:_P-type_atpase_like"/>
    <property type="match status" value="1"/>
</dbReference>
<proteinExistence type="predicted"/>
<organism evidence="11">
    <name type="scientific">Timema douglasi</name>
    <name type="common">Walking stick</name>
    <dbReference type="NCBI Taxonomy" id="61478"/>
    <lineage>
        <taxon>Eukaryota</taxon>
        <taxon>Metazoa</taxon>
        <taxon>Ecdysozoa</taxon>
        <taxon>Arthropoda</taxon>
        <taxon>Hexapoda</taxon>
        <taxon>Insecta</taxon>
        <taxon>Pterygota</taxon>
        <taxon>Neoptera</taxon>
        <taxon>Polyneoptera</taxon>
        <taxon>Phasmatodea</taxon>
        <taxon>Timematodea</taxon>
        <taxon>Timematoidea</taxon>
        <taxon>Timematidae</taxon>
        <taxon>Timema</taxon>
    </lineage>
</organism>
<evidence type="ECO:0000256" key="9">
    <source>
        <dbReference type="SAM" id="Phobius"/>
    </source>
</evidence>
<dbReference type="InterPro" id="IPR001757">
    <property type="entry name" value="P_typ_ATPase"/>
</dbReference>
<dbReference type="AlphaFoldDB" id="A0A7R8ZBQ2"/>
<feature type="transmembrane region" description="Helical" evidence="9">
    <location>
        <begin position="220"/>
        <end position="242"/>
    </location>
</feature>
<evidence type="ECO:0000259" key="10">
    <source>
        <dbReference type="Pfam" id="PF16212"/>
    </source>
</evidence>
<dbReference type="Gene3D" id="3.40.50.1000">
    <property type="entry name" value="HAD superfamily/HAD-like"/>
    <property type="match status" value="1"/>
</dbReference>
<dbReference type="GO" id="GO:0005886">
    <property type="term" value="C:plasma membrane"/>
    <property type="evidence" value="ECO:0007669"/>
    <property type="project" value="TreeGrafter"/>
</dbReference>
<dbReference type="InterPro" id="IPR044492">
    <property type="entry name" value="P_typ_ATPase_HD_dom"/>
</dbReference>
<feature type="transmembrane region" description="Helical" evidence="9">
    <location>
        <begin position="1016"/>
        <end position="1036"/>
    </location>
</feature>
<dbReference type="GO" id="GO:0046872">
    <property type="term" value="F:metal ion binding"/>
    <property type="evidence" value="ECO:0007669"/>
    <property type="project" value="UniProtKB-KW"/>
</dbReference>
<dbReference type="PRINTS" id="PR00119">
    <property type="entry name" value="CATATPASE"/>
</dbReference>
<feature type="domain" description="P-type ATPase C-terminal" evidence="10">
    <location>
        <begin position="952"/>
        <end position="1073"/>
    </location>
</feature>
<dbReference type="GO" id="GO:0140326">
    <property type="term" value="F:ATPase-coupled intramembrane lipid transporter activity"/>
    <property type="evidence" value="ECO:0007669"/>
    <property type="project" value="TreeGrafter"/>
</dbReference>
<dbReference type="InterPro" id="IPR023214">
    <property type="entry name" value="HAD_sf"/>
</dbReference>
<dbReference type="InterPro" id="IPR032630">
    <property type="entry name" value="P_typ_ATPase_c"/>
</dbReference>
<dbReference type="InterPro" id="IPR018303">
    <property type="entry name" value="ATPase_P-typ_P_site"/>
</dbReference>
<feature type="transmembrane region" description="Helical" evidence="9">
    <location>
        <begin position="270"/>
        <end position="289"/>
    </location>
</feature>
<evidence type="ECO:0000256" key="5">
    <source>
        <dbReference type="ARBA" id="ARBA00022967"/>
    </source>
</evidence>
<dbReference type="SUPFAM" id="SSF56784">
    <property type="entry name" value="HAD-like"/>
    <property type="match status" value="1"/>
</dbReference>
<keyword evidence="2 9" id="KW-0812">Transmembrane</keyword>
<evidence type="ECO:0000313" key="11">
    <source>
        <dbReference type="EMBL" id="CAD7203668.1"/>
    </source>
</evidence>
<dbReference type="SUPFAM" id="SSF81665">
    <property type="entry name" value="Calcium ATPase, transmembrane domain M"/>
    <property type="match status" value="1"/>
</dbReference>
<keyword evidence="3" id="KW-0479">Metal-binding</keyword>
<dbReference type="Pfam" id="PF16212">
    <property type="entry name" value="PhoLip_ATPase_C"/>
    <property type="match status" value="1"/>
</dbReference>
<comment type="subcellular location">
    <subcellularLocation>
        <location evidence="1">Membrane</location>
        <topology evidence="1">Multi-pass membrane protein</topology>
    </subcellularLocation>
</comment>
<evidence type="ECO:0000256" key="6">
    <source>
        <dbReference type="ARBA" id="ARBA00022989"/>
    </source>
</evidence>
<feature type="transmembrane region" description="Helical" evidence="9">
    <location>
        <begin position="976"/>
        <end position="996"/>
    </location>
</feature>
<evidence type="ECO:0000256" key="8">
    <source>
        <dbReference type="SAM" id="MobiDB-lite"/>
    </source>
</evidence>
<keyword evidence="7 9" id="KW-0472">Membrane</keyword>
<evidence type="ECO:0000256" key="1">
    <source>
        <dbReference type="ARBA" id="ARBA00004141"/>
    </source>
</evidence>
<keyword evidence="6 9" id="KW-1133">Transmembrane helix</keyword>
<dbReference type="Gene3D" id="3.40.1110.10">
    <property type="entry name" value="Calcium-transporting ATPase, cytoplasmic domain N"/>
    <property type="match status" value="2"/>
</dbReference>
<dbReference type="SUPFAM" id="SSF81660">
    <property type="entry name" value="Metal cation-transporting ATPase, ATP-binding domain N"/>
    <property type="match status" value="1"/>
</dbReference>
<dbReference type="SFLD" id="SFLDF00027">
    <property type="entry name" value="p-type_atpase"/>
    <property type="match status" value="1"/>
</dbReference>
<evidence type="ECO:0000256" key="7">
    <source>
        <dbReference type="ARBA" id="ARBA00023136"/>
    </source>
</evidence>
<dbReference type="GO" id="GO:0045332">
    <property type="term" value="P:phospholipid translocation"/>
    <property type="evidence" value="ECO:0007669"/>
    <property type="project" value="TreeGrafter"/>
</dbReference>
<dbReference type="GO" id="GO:0016887">
    <property type="term" value="F:ATP hydrolysis activity"/>
    <property type="evidence" value="ECO:0007669"/>
    <property type="project" value="InterPro"/>
</dbReference>
<name>A0A7R8ZBQ2_TIMDO</name>
<accession>A0A7R8ZBQ2</accession>
<dbReference type="EMBL" id="OA570956">
    <property type="protein sequence ID" value="CAD7203668.1"/>
    <property type="molecule type" value="Genomic_DNA"/>
</dbReference>
<evidence type="ECO:0000256" key="3">
    <source>
        <dbReference type="ARBA" id="ARBA00022723"/>
    </source>
</evidence>
<gene>
    <name evidence="11" type="ORF">TDIB3V08_LOCUS9834</name>
</gene>
<dbReference type="PANTHER" id="PTHR24092:SF175">
    <property type="entry name" value="PHOSPHOLIPID-TRANSPORTING ATPASE"/>
    <property type="match status" value="1"/>
</dbReference>
<dbReference type="GO" id="GO:0005524">
    <property type="term" value="F:ATP binding"/>
    <property type="evidence" value="ECO:0007669"/>
    <property type="project" value="InterPro"/>
</dbReference>